<keyword evidence="1" id="KW-0812">Transmembrane</keyword>
<feature type="transmembrane region" description="Helical" evidence="1">
    <location>
        <begin position="202"/>
        <end position="221"/>
    </location>
</feature>
<evidence type="ECO:0000256" key="1">
    <source>
        <dbReference type="SAM" id="Phobius"/>
    </source>
</evidence>
<proteinExistence type="predicted"/>
<dbReference type="AlphaFoldDB" id="A0AAN6BV83"/>
<dbReference type="Proteomes" id="UP000537989">
    <property type="component" value="Unassembled WGS sequence"/>
</dbReference>
<sequence length="345" mass="38164">MASDSGSLAVAIFTALGTIVGYLGGEVASASVFNRILWPERYNNSIRPSAVLWTVALMPMGGPLTSFCRGDMLGSAFYKDMGHKYVAHADGSTTREVKSARNALWITVMELVARDSDHHQHSSSSCPGGRLEVGRSREQNILSQRPFLILKLKRDDPKAVPTSLVTGDIGSLRLRYIAGIFASEAICIVFGIASAVKWKTPSAIWYFVPLILKLIALLCYVRRQPGKLTEDFKPPGDGGLTFFEVEDKSKGFFNIVGNRQVVYQIFHYHGHPLRDKLAFRGSGSAEFSLDNLGELAGDRVRELISMLSVIAFIFVYPAGLILFLFTAEGVQWMRRTLWYNTRMGG</sequence>
<comment type="caution">
    <text evidence="2">The sequence shown here is derived from an EMBL/GenBank/DDBJ whole genome shotgun (WGS) entry which is preliminary data.</text>
</comment>
<keyword evidence="1" id="KW-1133">Transmembrane helix</keyword>
<feature type="transmembrane region" description="Helical" evidence="1">
    <location>
        <begin position="176"/>
        <end position="196"/>
    </location>
</feature>
<evidence type="ECO:0000313" key="2">
    <source>
        <dbReference type="EMBL" id="KAF5228098.1"/>
    </source>
</evidence>
<feature type="transmembrane region" description="Helical" evidence="1">
    <location>
        <begin position="6"/>
        <end position="25"/>
    </location>
</feature>
<accession>A0AAN6BV83</accession>
<gene>
    <name evidence="2" type="ORF">FAUST_11318</name>
</gene>
<evidence type="ECO:0000313" key="3">
    <source>
        <dbReference type="Proteomes" id="UP000537989"/>
    </source>
</evidence>
<reference evidence="2 3" key="1">
    <citation type="submission" date="2020-02" db="EMBL/GenBank/DDBJ databases">
        <title>Identification and distribution of gene clusters putatively required for synthesis of sphingolipid metabolism inhibitors in phylogenetically diverse species of the filamentous fungus Fusarium.</title>
        <authorList>
            <person name="Kim H.-S."/>
            <person name="Busman M."/>
            <person name="Brown D.W."/>
            <person name="Divon H."/>
            <person name="Uhlig S."/>
            <person name="Proctor R.H."/>
        </authorList>
    </citation>
    <scope>NUCLEOTIDE SEQUENCE [LARGE SCALE GENOMIC DNA]</scope>
    <source>
        <strain evidence="2 3">NRRL 2903</strain>
    </source>
</reference>
<dbReference type="EMBL" id="JAAMOD010000509">
    <property type="protein sequence ID" value="KAF5228098.1"/>
    <property type="molecule type" value="Genomic_DNA"/>
</dbReference>
<feature type="transmembrane region" description="Helical" evidence="1">
    <location>
        <begin position="303"/>
        <end position="325"/>
    </location>
</feature>
<protein>
    <submittedName>
        <fullName evidence="2">Uncharacterized protein</fullName>
    </submittedName>
</protein>
<organism evidence="2 3">
    <name type="scientific">Fusarium austroamericanum</name>
    <dbReference type="NCBI Taxonomy" id="282268"/>
    <lineage>
        <taxon>Eukaryota</taxon>
        <taxon>Fungi</taxon>
        <taxon>Dikarya</taxon>
        <taxon>Ascomycota</taxon>
        <taxon>Pezizomycotina</taxon>
        <taxon>Sordariomycetes</taxon>
        <taxon>Hypocreomycetidae</taxon>
        <taxon>Hypocreales</taxon>
        <taxon>Nectriaceae</taxon>
        <taxon>Fusarium</taxon>
    </lineage>
</organism>
<keyword evidence="3" id="KW-1185">Reference proteome</keyword>
<name>A0AAN6BV83_FUSAU</name>
<keyword evidence="1" id="KW-0472">Membrane</keyword>